<sequence length="148" mass="17751">MSQIIYMNKEKTKGKYVYPNGNVYIGDFKNEKFHGQGTLIFKEKGKYKGTWENGKEVTGQYYFSDGLQYADKWKYLIDSPYFHNEQINSNEVIYMEKKRNAYLDNIYDIGDGYCKMDDNFVYAFVDNKEIRKVNEREKNWIKNHCAKY</sequence>
<evidence type="ECO:0000313" key="9">
    <source>
        <dbReference type="Proteomes" id="UP000219799"/>
    </source>
</evidence>
<dbReference type="EMBL" id="LT594501">
    <property type="protein sequence ID" value="SBT72237.1"/>
    <property type="molecule type" value="Genomic_DNA"/>
</dbReference>
<dbReference type="PANTHER" id="PTHR46437">
    <property type="entry name" value="MORN REPEAT-CONTAINING PROTEIN 5"/>
    <property type="match status" value="1"/>
</dbReference>
<dbReference type="EMBL" id="LT594634">
    <property type="protein sequence ID" value="SCP02690.1"/>
    <property type="molecule type" value="Genomic_DNA"/>
</dbReference>
<dbReference type="OrthoDB" id="288868at2759"/>
<dbReference type="SMART" id="SM00698">
    <property type="entry name" value="MORN"/>
    <property type="match status" value="2"/>
</dbReference>
<dbReference type="InterPro" id="IPR042814">
    <property type="entry name" value="Morn5"/>
</dbReference>
<dbReference type="VEuPathDB" id="PlasmoDB:PmUG01_13033700"/>
<accession>A0A1C3KF13</accession>
<keyword evidence="6" id="KW-0966">Cell projection</keyword>
<dbReference type="SUPFAM" id="SSF82185">
    <property type="entry name" value="Histone H3 K4-specific methyltransferase SET7/9 N-terminal domain"/>
    <property type="match status" value="1"/>
</dbReference>
<evidence type="ECO:0000256" key="3">
    <source>
        <dbReference type="ARBA" id="ARBA00022737"/>
    </source>
</evidence>
<dbReference type="GO" id="GO:0031514">
    <property type="term" value="C:motile cilium"/>
    <property type="evidence" value="ECO:0007669"/>
    <property type="project" value="UniProtKB-SubCell"/>
</dbReference>
<dbReference type="InterPro" id="IPR003409">
    <property type="entry name" value="MORN"/>
</dbReference>
<evidence type="ECO:0000256" key="4">
    <source>
        <dbReference type="ARBA" id="ARBA00022846"/>
    </source>
</evidence>
<dbReference type="AlphaFoldDB" id="A0A1C3KF13"/>
<dbReference type="Pfam" id="PF02493">
    <property type="entry name" value="MORN"/>
    <property type="match status" value="3"/>
</dbReference>
<gene>
    <name evidence="7" type="primary">PmlGA01_130026100</name>
    <name evidence="8" type="synonym">PmUG01_13033700</name>
    <name evidence="7" type="ORF">PMLGA01_130026100</name>
    <name evidence="8" type="ORF">PMUG01_13033700</name>
</gene>
<dbReference type="Proteomes" id="UP000219813">
    <property type="component" value="Chromosome 13"/>
</dbReference>
<reference evidence="9 10" key="1">
    <citation type="submission" date="2016-06" db="EMBL/GenBank/DDBJ databases">
        <authorList>
            <consortium name="Pathogen Informatics"/>
        </authorList>
    </citation>
    <scope>NUCLEOTIDE SEQUENCE [LARGE SCALE GENOMIC DNA]</scope>
    <source>
        <strain evidence="7">PmlGA01</strain>
    </source>
</reference>
<comment type="subcellular location">
    <subcellularLocation>
        <location evidence="1">Cell projection</location>
        <location evidence="1">Cilium</location>
        <location evidence="1">Flagellum</location>
    </subcellularLocation>
</comment>
<evidence type="ECO:0000256" key="5">
    <source>
        <dbReference type="ARBA" id="ARBA00023069"/>
    </source>
</evidence>
<name>A0A1C3KF13_PLAMA</name>
<dbReference type="OMA" id="NGRMEGK"/>
<keyword evidence="4" id="KW-0282">Flagellum</keyword>
<evidence type="ECO:0000313" key="10">
    <source>
        <dbReference type="Proteomes" id="UP000219813"/>
    </source>
</evidence>
<keyword evidence="10" id="KW-1185">Reference proteome</keyword>
<dbReference type="Gene3D" id="2.20.110.10">
    <property type="entry name" value="Histone H3 K4-specific methyltransferase SET7/9 N-terminal domain"/>
    <property type="match status" value="1"/>
</dbReference>
<evidence type="ECO:0000256" key="1">
    <source>
        <dbReference type="ARBA" id="ARBA00004230"/>
    </source>
</evidence>
<evidence type="ECO:0000313" key="7">
    <source>
        <dbReference type="EMBL" id="SBT72237.1"/>
    </source>
</evidence>
<proteinExistence type="predicted"/>
<organism evidence="7 9">
    <name type="scientific">Plasmodium malariae</name>
    <dbReference type="NCBI Taxonomy" id="5858"/>
    <lineage>
        <taxon>Eukaryota</taxon>
        <taxon>Sar</taxon>
        <taxon>Alveolata</taxon>
        <taxon>Apicomplexa</taxon>
        <taxon>Aconoidasida</taxon>
        <taxon>Haemosporida</taxon>
        <taxon>Plasmodiidae</taxon>
        <taxon>Plasmodium</taxon>
        <taxon>Plasmodium (Plasmodium)</taxon>
    </lineage>
</organism>
<dbReference type="Proteomes" id="UP000219799">
    <property type="component" value="Chromosome 13"/>
</dbReference>
<protein>
    <recommendedName>
        <fullName evidence="2">MORN repeat-containing protein 5</fullName>
    </recommendedName>
</protein>
<evidence type="ECO:0000313" key="8">
    <source>
        <dbReference type="EMBL" id="SCP02690.1"/>
    </source>
</evidence>
<dbReference type="PANTHER" id="PTHR46437:SF1">
    <property type="entry name" value="MORN REPEAT-CONTAINING PROTEIN 5"/>
    <property type="match status" value="1"/>
</dbReference>
<accession>A0A1D3TD45</accession>
<evidence type="ECO:0000256" key="2">
    <source>
        <dbReference type="ARBA" id="ARBA00016322"/>
    </source>
</evidence>
<keyword evidence="5" id="KW-0969">Cilium</keyword>
<keyword evidence="3" id="KW-0677">Repeat</keyword>
<evidence type="ECO:0000256" key="6">
    <source>
        <dbReference type="ARBA" id="ARBA00023273"/>
    </source>
</evidence>